<reference evidence="1" key="1">
    <citation type="journal article" date="2022" name="Int. J. Syst. Evol. Microbiol.">
        <title>Prevotella lacticifex sp. nov., isolated from the rumen of cows.</title>
        <authorList>
            <person name="Shinkai T."/>
            <person name="Ikeyama N."/>
            <person name="Kumagai M."/>
            <person name="Ohmori H."/>
            <person name="Sakamoto M."/>
            <person name="Ohkuma M."/>
            <person name="Mitsumori M."/>
        </authorList>
    </citation>
    <scope>NUCLEOTIDE SEQUENCE</scope>
    <source>
        <strain evidence="1">R5076</strain>
    </source>
</reference>
<organism evidence="1 2">
    <name type="scientific">Prevotella lacticifex</name>
    <dbReference type="NCBI Taxonomy" id="2854755"/>
    <lineage>
        <taxon>Bacteria</taxon>
        <taxon>Pseudomonadati</taxon>
        <taxon>Bacteroidota</taxon>
        <taxon>Bacteroidia</taxon>
        <taxon>Bacteroidales</taxon>
        <taxon>Prevotellaceae</taxon>
        <taxon>Prevotella</taxon>
    </lineage>
</organism>
<gene>
    <name evidence="1" type="ORF">PRLR5076_23760</name>
</gene>
<protein>
    <recommendedName>
        <fullName evidence="3">DUF4230 domain-containing protein</fullName>
    </recommendedName>
</protein>
<dbReference type="EMBL" id="BPUB01000002">
    <property type="protein sequence ID" value="GJG59525.1"/>
    <property type="molecule type" value="Genomic_DNA"/>
</dbReference>
<evidence type="ECO:0000313" key="1">
    <source>
        <dbReference type="EMBL" id="GJG59525.1"/>
    </source>
</evidence>
<dbReference type="RefSeq" id="WP_223925352.1">
    <property type="nucleotide sequence ID" value="NZ_BPTU01000002.1"/>
</dbReference>
<dbReference type="Proteomes" id="UP000825483">
    <property type="component" value="Unassembled WGS sequence"/>
</dbReference>
<evidence type="ECO:0008006" key="3">
    <source>
        <dbReference type="Google" id="ProtNLM"/>
    </source>
</evidence>
<dbReference type="InterPro" id="IPR025324">
    <property type="entry name" value="DUF4230"/>
</dbReference>
<sequence>MKTYGKIKLAAVVVVCLIVVVAVLCMCHAAKSVTAGHQTEVVVTPTPVNLDSIRAIGQWAFLTVEMDEVVDTVDRGLFSSDRISVAYHGTLHYGIDVAEARPGWVTIAGDTAVSVVLPPVKLLDDRFLDERNVKVYEGRDDMDFINKPTVRAALVRKAKAAMIRRGRENIPEARGKAEAEVRRIFSQHGYKKIVVRFEDDNKK</sequence>
<dbReference type="Pfam" id="PF14014">
    <property type="entry name" value="DUF4230"/>
    <property type="match status" value="1"/>
</dbReference>
<evidence type="ECO:0000313" key="2">
    <source>
        <dbReference type="Proteomes" id="UP000825483"/>
    </source>
</evidence>
<comment type="caution">
    <text evidence="1">The sequence shown here is derived from an EMBL/GenBank/DDBJ whole genome shotgun (WGS) entry which is preliminary data.</text>
</comment>
<keyword evidence="2" id="KW-1185">Reference proteome</keyword>
<name>A0A9R1CBK5_9BACT</name>
<proteinExistence type="predicted"/>
<accession>A0A9R1CBK5</accession>
<dbReference type="AlphaFoldDB" id="A0A9R1CBK5"/>
<dbReference type="GeneID" id="72466433"/>